<evidence type="ECO:0000313" key="2">
    <source>
        <dbReference type="Proteomes" id="UP000028007"/>
    </source>
</evidence>
<dbReference type="eggNOG" id="ENOG502Z8D9">
    <property type="taxonomic scope" value="Bacteria"/>
</dbReference>
<dbReference type="OrthoDB" id="1269635at2"/>
<dbReference type="InterPro" id="IPR005564">
    <property type="entry name" value="Major_capsid_GpE"/>
</dbReference>
<reference evidence="1 2" key="1">
    <citation type="journal article" date="1992" name="Int. J. Syst. Bacteriol.">
        <title>Sphingobacterium antarcticus sp. nov. a Psychrotrophic Bacterium from the Soils of Schirmacher Oasis, Antarctica.</title>
        <authorList>
            <person name="Shivaji S."/>
            <person name="Ray M.K."/>
            <person name="Rao N.S."/>
            <person name="Saiserr L."/>
            <person name="Jagannadham M.V."/>
            <person name="Kumar G.S."/>
            <person name="Reddy G."/>
            <person name="Bhargava P.M."/>
        </authorList>
    </citation>
    <scope>NUCLEOTIDE SEQUENCE [LARGE SCALE GENOMIC DNA]</scope>
    <source>
        <strain evidence="1 2">4BY</strain>
    </source>
</reference>
<dbReference type="AlphaFoldDB" id="A0A081PKG7"/>
<dbReference type="Proteomes" id="UP000028007">
    <property type="component" value="Unassembled WGS sequence"/>
</dbReference>
<evidence type="ECO:0008006" key="3">
    <source>
        <dbReference type="Google" id="ProtNLM"/>
    </source>
</evidence>
<dbReference type="RefSeq" id="WP_037438282.1">
    <property type="nucleotide sequence ID" value="NZ_JNFF01000019.1"/>
</dbReference>
<gene>
    <name evidence="1" type="ORF">N180_02780</name>
</gene>
<proteinExistence type="predicted"/>
<accession>A0A081PKG7</accession>
<evidence type="ECO:0000313" key="1">
    <source>
        <dbReference type="EMBL" id="KEQ31190.1"/>
    </source>
</evidence>
<dbReference type="Pfam" id="PF03864">
    <property type="entry name" value="Phage_cap_E"/>
    <property type="match status" value="1"/>
</dbReference>
<protein>
    <recommendedName>
        <fullName evidence="3">Phage major capsid protein E</fullName>
    </recommendedName>
</protein>
<dbReference type="EMBL" id="JNFF01000019">
    <property type="protein sequence ID" value="KEQ31190.1"/>
    <property type="molecule type" value="Genomic_DNA"/>
</dbReference>
<sequence length="363" mass="39869">MVGSVISELAGKKSLQVYIDETKAKYAGIFWPSLLKTVPSDNLKWSAVIGDRKAGVAGNVTAFNVSAPLHTRDALREKDGRIPSIRGKRVMDENDLHKYLELSKQNNLDINRVLALIYDDIEFCSIAPHKRVDWMTAKMLSTGGKISFQSDNNVGVVTQYDVDFGMPASHKTGTTGEIWSNAAGSTPLKDLKTNFFEPLADLGVGGGVIRMHPSKVFDLLNSNEVLAKFGLLSNGKTNGIDLSLQTVNNFLTQNSWPTIRPFNASVGIEVDGKVVYSNPFEKDNIVFTPDGQIGSLHVAPIVERDRPVDGVTYAEYNGNLVKKYSKTDPVVEFTAYEYNAFPSFDTIDQSFIMNTARKGSFAA</sequence>
<organism evidence="1 2">
    <name type="scientific">Pedobacter antarcticus 4BY</name>
    <dbReference type="NCBI Taxonomy" id="1358423"/>
    <lineage>
        <taxon>Bacteria</taxon>
        <taxon>Pseudomonadati</taxon>
        <taxon>Bacteroidota</taxon>
        <taxon>Sphingobacteriia</taxon>
        <taxon>Sphingobacteriales</taxon>
        <taxon>Sphingobacteriaceae</taxon>
        <taxon>Pedobacter</taxon>
    </lineage>
</organism>
<keyword evidence="2" id="KW-1185">Reference proteome</keyword>
<name>A0A081PKG7_9SPHI</name>
<comment type="caution">
    <text evidence="1">The sequence shown here is derived from an EMBL/GenBank/DDBJ whole genome shotgun (WGS) entry which is preliminary data.</text>
</comment>